<dbReference type="PANTHER" id="PTHR32063:SF16">
    <property type="entry name" value="CATION EFFLUX SYSTEM (ACRB_ACRD_ACRF FAMILY)"/>
    <property type="match status" value="1"/>
</dbReference>
<gene>
    <name evidence="1" type="ORF">B1A_17311</name>
</gene>
<dbReference type="Gene3D" id="3.30.70.1430">
    <property type="entry name" value="Multidrug efflux transporter AcrB pore domain"/>
    <property type="match status" value="1"/>
</dbReference>
<dbReference type="Pfam" id="PF00873">
    <property type="entry name" value="ACR_tran"/>
    <property type="match status" value="1"/>
</dbReference>
<proteinExistence type="predicted"/>
<organism evidence="1">
    <name type="scientific">mine drainage metagenome</name>
    <dbReference type="NCBI Taxonomy" id="410659"/>
    <lineage>
        <taxon>unclassified sequences</taxon>
        <taxon>metagenomes</taxon>
        <taxon>ecological metagenomes</taxon>
    </lineage>
</organism>
<dbReference type="EMBL" id="AUZX01012732">
    <property type="protein sequence ID" value="EQD37942.1"/>
    <property type="molecule type" value="Genomic_DNA"/>
</dbReference>
<accession>T0Z158</accession>
<dbReference type="GO" id="GO:0005886">
    <property type="term" value="C:plasma membrane"/>
    <property type="evidence" value="ECO:0007669"/>
    <property type="project" value="TreeGrafter"/>
</dbReference>
<name>T0Z158_9ZZZZ</name>
<comment type="caution">
    <text evidence="1">The sequence shown here is derived from an EMBL/GenBank/DDBJ whole genome shotgun (WGS) entry which is preliminary data.</text>
</comment>
<dbReference type="Gene3D" id="3.30.2090.10">
    <property type="entry name" value="Multidrug efflux transporter AcrB TolC docking domain, DN and DC subdomains"/>
    <property type="match status" value="1"/>
</dbReference>
<dbReference type="SUPFAM" id="SSF82693">
    <property type="entry name" value="Multidrug efflux transporter AcrB pore domain, PN1, PN2, PC1 and PC2 subdomains"/>
    <property type="match status" value="1"/>
</dbReference>
<dbReference type="GO" id="GO:0042910">
    <property type="term" value="F:xenobiotic transmembrane transporter activity"/>
    <property type="evidence" value="ECO:0007669"/>
    <property type="project" value="TreeGrafter"/>
</dbReference>
<sequence length="183" mass="20010">PVGTTVETTAHVLNELAQVIARVKQVSDYQVYAGTHAPVNFNGLVRQYYLRRGPRYGEVAVELVPKSERSLQSHQIALAVRPALARVARRFGADIQVVEVPPGPPVQAPIVAEIFGPSYAAQRRLALQIRKVFDSTPHIVDTYDTVDARARRLVVAVDRQRAALLGVSQAQIARTLSMALVGL</sequence>
<dbReference type="InterPro" id="IPR001036">
    <property type="entry name" value="Acrflvin-R"/>
</dbReference>
<feature type="non-terminal residue" evidence="1">
    <location>
        <position position="1"/>
    </location>
</feature>
<dbReference type="PANTHER" id="PTHR32063">
    <property type="match status" value="1"/>
</dbReference>
<dbReference type="AlphaFoldDB" id="T0Z158"/>
<reference evidence="1" key="1">
    <citation type="submission" date="2013-08" db="EMBL/GenBank/DDBJ databases">
        <authorList>
            <person name="Mendez C."/>
            <person name="Richter M."/>
            <person name="Ferrer M."/>
            <person name="Sanchez J."/>
        </authorList>
    </citation>
    <scope>NUCLEOTIDE SEQUENCE</scope>
</reference>
<reference evidence="1" key="2">
    <citation type="journal article" date="2014" name="ISME J.">
        <title>Microbial stratification in low pH oxic and suboxic macroscopic growths along an acid mine drainage.</title>
        <authorList>
            <person name="Mendez-Garcia C."/>
            <person name="Mesa V."/>
            <person name="Sprenger R.R."/>
            <person name="Richter M."/>
            <person name="Diez M.S."/>
            <person name="Solano J."/>
            <person name="Bargiela R."/>
            <person name="Golyshina O.V."/>
            <person name="Manteca A."/>
            <person name="Ramos J.L."/>
            <person name="Gallego J.R."/>
            <person name="Llorente I."/>
            <person name="Martins Dos Santos V.A."/>
            <person name="Jensen O.N."/>
            <person name="Pelaez A.I."/>
            <person name="Sanchez J."/>
            <person name="Ferrer M."/>
        </authorList>
    </citation>
    <scope>NUCLEOTIDE SEQUENCE</scope>
</reference>
<dbReference type="Gene3D" id="3.30.70.1440">
    <property type="entry name" value="Multidrug efflux transporter AcrB pore domain"/>
    <property type="match status" value="1"/>
</dbReference>
<dbReference type="InterPro" id="IPR027463">
    <property type="entry name" value="AcrB_DN_DC_subdom"/>
</dbReference>
<evidence type="ECO:0000313" key="1">
    <source>
        <dbReference type="EMBL" id="EQD37942.1"/>
    </source>
</evidence>
<protein>
    <submittedName>
        <fullName evidence="1">Transporter, AcrB/D/F family</fullName>
    </submittedName>
</protein>